<dbReference type="CDD" id="cd05398">
    <property type="entry name" value="NT_ClassII-CCAase"/>
    <property type="match status" value="1"/>
</dbReference>
<evidence type="ECO:0000259" key="9">
    <source>
        <dbReference type="Pfam" id="PF01743"/>
    </source>
</evidence>
<keyword evidence="5" id="KW-0548">Nucleotidyltransferase</keyword>
<dbReference type="Pfam" id="PF01743">
    <property type="entry name" value="PolyA_pol"/>
    <property type="match status" value="1"/>
</dbReference>
<dbReference type="PANTHER" id="PTHR46173">
    <property type="entry name" value="CCA TRNA NUCLEOTIDYLTRANSFERASE 1, MITOCHONDRIAL"/>
    <property type="match status" value="1"/>
</dbReference>
<evidence type="ECO:0000256" key="4">
    <source>
        <dbReference type="ARBA" id="ARBA00022694"/>
    </source>
</evidence>
<accession>A0A3P7TJX8</accession>
<dbReference type="InterPro" id="IPR043519">
    <property type="entry name" value="NT_sf"/>
</dbReference>
<dbReference type="Proteomes" id="UP000050761">
    <property type="component" value="Unassembled WGS sequence"/>
</dbReference>
<keyword evidence="6" id="KW-0479">Metal-binding</keyword>
<feature type="domain" description="Poly A polymerase head" evidence="9">
    <location>
        <begin position="39"/>
        <end position="162"/>
    </location>
</feature>
<dbReference type="GO" id="GO:1990180">
    <property type="term" value="P:mitochondrial tRNA 3'-end processing"/>
    <property type="evidence" value="ECO:0007669"/>
    <property type="project" value="TreeGrafter"/>
</dbReference>
<keyword evidence="11" id="KW-1185">Reference proteome</keyword>
<dbReference type="InterPro" id="IPR002646">
    <property type="entry name" value="PolA_pol_head_dom"/>
</dbReference>
<dbReference type="GO" id="GO:0000049">
    <property type="term" value="F:tRNA binding"/>
    <property type="evidence" value="ECO:0007669"/>
    <property type="project" value="TreeGrafter"/>
</dbReference>
<comment type="cofactor">
    <cofactor evidence="1">
        <name>Mg(2+)</name>
        <dbReference type="ChEBI" id="CHEBI:18420"/>
    </cofactor>
</comment>
<dbReference type="OrthoDB" id="445712at2759"/>
<evidence type="ECO:0000313" key="11">
    <source>
        <dbReference type="Proteomes" id="UP000050761"/>
    </source>
</evidence>
<evidence type="ECO:0000256" key="7">
    <source>
        <dbReference type="ARBA" id="ARBA00022842"/>
    </source>
</evidence>
<dbReference type="GO" id="GO:0005739">
    <property type="term" value="C:mitochondrion"/>
    <property type="evidence" value="ECO:0007669"/>
    <property type="project" value="TreeGrafter"/>
</dbReference>
<evidence type="ECO:0000256" key="3">
    <source>
        <dbReference type="ARBA" id="ARBA00022679"/>
    </source>
</evidence>
<protein>
    <submittedName>
        <fullName evidence="12">PolyA_pol domain-containing protein</fullName>
    </submittedName>
</protein>
<keyword evidence="3 8" id="KW-0808">Transferase</keyword>
<dbReference type="PANTHER" id="PTHR46173:SF1">
    <property type="entry name" value="CCA TRNA NUCLEOTIDYLTRANSFERASE 1, MITOCHONDRIAL"/>
    <property type="match status" value="1"/>
</dbReference>
<evidence type="ECO:0000313" key="10">
    <source>
        <dbReference type="EMBL" id="VDO20589.1"/>
    </source>
</evidence>
<keyword evidence="8" id="KW-0694">RNA-binding</keyword>
<comment type="similarity">
    <text evidence="2 8">Belongs to the tRNA nucleotidyltransferase/poly(A) polymerase family.</text>
</comment>
<dbReference type="SUPFAM" id="SSF81301">
    <property type="entry name" value="Nucleotidyltransferase"/>
    <property type="match status" value="1"/>
</dbReference>
<evidence type="ECO:0000256" key="2">
    <source>
        <dbReference type="ARBA" id="ARBA00007265"/>
    </source>
</evidence>
<keyword evidence="4" id="KW-0819">tRNA processing</keyword>
<dbReference type="EMBL" id="UZAH01001975">
    <property type="protein sequence ID" value="VDO20589.1"/>
    <property type="molecule type" value="Genomic_DNA"/>
</dbReference>
<dbReference type="AlphaFoldDB" id="A0A183F676"/>
<dbReference type="InterPro" id="IPR050264">
    <property type="entry name" value="Bact_CCA-adding_enz_type3_sf"/>
</dbReference>
<keyword evidence="7" id="KW-0460">Magnesium</keyword>
<name>A0A183F676_HELPZ</name>
<accession>A0A183F676</accession>
<reference evidence="12" key="2">
    <citation type="submission" date="2019-09" db="UniProtKB">
        <authorList>
            <consortium name="WormBaseParasite"/>
        </authorList>
    </citation>
    <scope>IDENTIFICATION</scope>
</reference>
<dbReference type="GO" id="GO:0046872">
    <property type="term" value="F:metal ion binding"/>
    <property type="evidence" value="ECO:0007669"/>
    <property type="project" value="UniProtKB-KW"/>
</dbReference>
<gene>
    <name evidence="10" type="ORF">HPBE_LOCUS1669</name>
</gene>
<proteinExistence type="inferred from homology"/>
<dbReference type="Gene3D" id="3.30.460.10">
    <property type="entry name" value="Beta Polymerase, domain 2"/>
    <property type="match status" value="1"/>
</dbReference>
<dbReference type="GO" id="GO:0016779">
    <property type="term" value="F:nucleotidyltransferase activity"/>
    <property type="evidence" value="ECO:0007669"/>
    <property type="project" value="UniProtKB-KW"/>
</dbReference>
<evidence type="ECO:0000256" key="6">
    <source>
        <dbReference type="ARBA" id="ARBA00022723"/>
    </source>
</evidence>
<reference evidence="10 11" key="1">
    <citation type="submission" date="2018-11" db="EMBL/GenBank/DDBJ databases">
        <authorList>
            <consortium name="Pathogen Informatics"/>
        </authorList>
    </citation>
    <scope>NUCLEOTIDE SEQUENCE [LARGE SCALE GENOMIC DNA]</scope>
</reference>
<dbReference type="SUPFAM" id="SSF81891">
    <property type="entry name" value="Poly A polymerase C-terminal region-like"/>
    <property type="match status" value="1"/>
</dbReference>
<evidence type="ECO:0000256" key="1">
    <source>
        <dbReference type="ARBA" id="ARBA00001946"/>
    </source>
</evidence>
<dbReference type="GO" id="GO:0001680">
    <property type="term" value="P:tRNA 3'-terminal CCA addition"/>
    <property type="evidence" value="ECO:0007669"/>
    <property type="project" value="TreeGrafter"/>
</dbReference>
<organism evidence="11 12">
    <name type="scientific">Heligmosomoides polygyrus</name>
    <name type="common">Parasitic roundworm</name>
    <dbReference type="NCBI Taxonomy" id="6339"/>
    <lineage>
        <taxon>Eukaryota</taxon>
        <taxon>Metazoa</taxon>
        <taxon>Ecdysozoa</taxon>
        <taxon>Nematoda</taxon>
        <taxon>Chromadorea</taxon>
        <taxon>Rhabditida</taxon>
        <taxon>Rhabditina</taxon>
        <taxon>Rhabditomorpha</taxon>
        <taxon>Strongyloidea</taxon>
        <taxon>Heligmosomidae</taxon>
        <taxon>Heligmosomoides</taxon>
    </lineage>
</organism>
<evidence type="ECO:0000313" key="12">
    <source>
        <dbReference type="WBParaSite" id="HPBE_0000166801-mRNA-1"/>
    </source>
</evidence>
<sequence>MWPCFETTYLKGLARSPESLFTPQLNTLSDLFKKNNYELRIAGGAVRDLLMGIRPADVDFATTATPTEMKELFEREQIRMLHKRGEEHGTITCRIDDAENFEITTLRIDLVCDGRRAEVQYTTDWQLDANRRDLTINSLFLDLDGNVVDYFGGVEDIEKRRVAFVGDAVQRIQEDYLRILRVRIRSEEILAQVRSNTRSLRRFLNWLILFSSLFDKVEASHLRLQYYLHRYRTTPGSVCSLSSIFQQPPSSFSSLSVFNRL</sequence>
<evidence type="ECO:0000256" key="5">
    <source>
        <dbReference type="ARBA" id="ARBA00022695"/>
    </source>
</evidence>
<evidence type="ECO:0000256" key="8">
    <source>
        <dbReference type="RuleBase" id="RU003953"/>
    </source>
</evidence>
<dbReference type="WBParaSite" id="HPBE_0000166801-mRNA-1">
    <property type="protein sequence ID" value="HPBE_0000166801-mRNA-1"/>
    <property type="gene ID" value="HPBE_0000166801"/>
</dbReference>